<dbReference type="InterPro" id="IPR039315">
    <property type="entry name" value="CheW"/>
</dbReference>
<dbReference type="Pfam" id="PF01584">
    <property type="entry name" value="CheW"/>
    <property type="match status" value="1"/>
</dbReference>
<dbReference type="GO" id="GO:0005829">
    <property type="term" value="C:cytosol"/>
    <property type="evidence" value="ECO:0007669"/>
    <property type="project" value="TreeGrafter"/>
</dbReference>
<dbReference type="RefSeq" id="WP_089355864.1">
    <property type="nucleotide sequence ID" value="NZ_FZPD01000002.1"/>
</dbReference>
<protein>
    <submittedName>
        <fullName evidence="3">Chemotaxis signal transduction protein</fullName>
    </submittedName>
</protein>
<evidence type="ECO:0000313" key="4">
    <source>
        <dbReference type="Proteomes" id="UP000198393"/>
    </source>
</evidence>
<proteinExistence type="predicted"/>
<dbReference type="Proteomes" id="UP000198393">
    <property type="component" value="Unassembled WGS sequence"/>
</dbReference>
<feature type="domain" description="CheW-like" evidence="2">
    <location>
        <begin position="79"/>
        <end position="219"/>
    </location>
</feature>
<dbReference type="InterPro" id="IPR036061">
    <property type="entry name" value="CheW-like_dom_sf"/>
</dbReference>
<dbReference type="EMBL" id="FZPD01000002">
    <property type="protein sequence ID" value="SNS75219.1"/>
    <property type="molecule type" value="Genomic_DNA"/>
</dbReference>
<dbReference type="PANTHER" id="PTHR22617">
    <property type="entry name" value="CHEMOTAXIS SENSOR HISTIDINE KINASE-RELATED"/>
    <property type="match status" value="1"/>
</dbReference>
<evidence type="ECO:0000313" key="3">
    <source>
        <dbReference type="EMBL" id="SNS75219.1"/>
    </source>
</evidence>
<dbReference type="GO" id="GO:0007165">
    <property type="term" value="P:signal transduction"/>
    <property type="evidence" value="ECO:0007669"/>
    <property type="project" value="InterPro"/>
</dbReference>
<dbReference type="InterPro" id="IPR002545">
    <property type="entry name" value="CheW-lke_dom"/>
</dbReference>
<dbReference type="Gene3D" id="2.40.50.180">
    <property type="entry name" value="CheA-289, Domain 4"/>
    <property type="match status" value="1"/>
</dbReference>
<feature type="compositionally biased region" description="Basic residues" evidence="1">
    <location>
        <begin position="19"/>
        <end position="38"/>
    </location>
</feature>
<dbReference type="GO" id="GO:0006935">
    <property type="term" value="P:chemotaxis"/>
    <property type="evidence" value="ECO:0007669"/>
    <property type="project" value="InterPro"/>
</dbReference>
<keyword evidence="4" id="KW-1185">Reference proteome</keyword>
<evidence type="ECO:0000256" key="1">
    <source>
        <dbReference type="SAM" id="MobiDB-lite"/>
    </source>
</evidence>
<reference evidence="3 4" key="1">
    <citation type="submission" date="2017-06" db="EMBL/GenBank/DDBJ databases">
        <authorList>
            <person name="Kim H.J."/>
            <person name="Triplett B.A."/>
        </authorList>
    </citation>
    <scope>NUCLEOTIDE SEQUENCE [LARGE SCALE GENOMIC DNA]</scope>
    <source>
        <strain evidence="3 4">DSM 19307</strain>
    </source>
</reference>
<evidence type="ECO:0000259" key="2">
    <source>
        <dbReference type="PROSITE" id="PS50851"/>
    </source>
</evidence>
<accession>A0A239H1B9</accession>
<dbReference type="PANTHER" id="PTHR22617:SF23">
    <property type="entry name" value="CHEMOTAXIS PROTEIN CHEW"/>
    <property type="match status" value="1"/>
</dbReference>
<dbReference type="AlphaFoldDB" id="A0A239H1B9"/>
<dbReference type="SMART" id="SM00260">
    <property type="entry name" value="CheW"/>
    <property type="match status" value="1"/>
</dbReference>
<dbReference type="PROSITE" id="PS50851">
    <property type="entry name" value="CHEW"/>
    <property type="match status" value="1"/>
</dbReference>
<sequence>MALGKNLKKQQLIASEKKKSPKKKVEKKKLIKKSSVKKKATEPGKAQIIGNFITEKEQKRKQELRKKFREEIESLSNQIVQFVVFNVGNEEYAVEIAKVSEVVSTPKLSEAPNSPAHVKGIASIRGKTFLAMDLRRKFVNKSEELCEYFLAVKAKDSPIGFLLNSLPVTLKTSGDNITSDVSMIDNTTGTSSYIKGLIQLDDRIIFYLDIDELVRSDHTVVVPDEFLK</sequence>
<gene>
    <name evidence="3" type="ORF">SAMN05421640_1103</name>
</gene>
<name>A0A239H1B9_EKHLU</name>
<dbReference type="Gene3D" id="2.30.30.40">
    <property type="entry name" value="SH3 Domains"/>
    <property type="match status" value="1"/>
</dbReference>
<feature type="region of interest" description="Disordered" evidence="1">
    <location>
        <begin position="1"/>
        <end position="38"/>
    </location>
</feature>
<dbReference type="SUPFAM" id="SSF50341">
    <property type="entry name" value="CheW-like"/>
    <property type="match status" value="1"/>
</dbReference>
<organism evidence="3 4">
    <name type="scientific">Ekhidna lutea</name>
    <dbReference type="NCBI Taxonomy" id="447679"/>
    <lineage>
        <taxon>Bacteria</taxon>
        <taxon>Pseudomonadati</taxon>
        <taxon>Bacteroidota</taxon>
        <taxon>Cytophagia</taxon>
        <taxon>Cytophagales</taxon>
        <taxon>Reichenbachiellaceae</taxon>
        <taxon>Ekhidna</taxon>
    </lineage>
</organism>
<dbReference type="OrthoDB" id="9794382at2"/>